<dbReference type="Proteomes" id="UP000266239">
    <property type="component" value="Unassembled WGS sequence"/>
</dbReference>
<organism evidence="8 9">
    <name type="scientific">Aphanomyces astaci</name>
    <name type="common">Crayfish plague agent</name>
    <dbReference type="NCBI Taxonomy" id="112090"/>
    <lineage>
        <taxon>Eukaryota</taxon>
        <taxon>Sar</taxon>
        <taxon>Stramenopiles</taxon>
        <taxon>Oomycota</taxon>
        <taxon>Saprolegniomycetes</taxon>
        <taxon>Saprolegniales</taxon>
        <taxon>Verrucalvaceae</taxon>
        <taxon>Aphanomyces</taxon>
    </lineage>
</organism>
<gene>
    <name evidence="8" type="ORF">DYB25_008282</name>
</gene>
<dbReference type="SUPFAM" id="SSF56112">
    <property type="entry name" value="Protein kinase-like (PK-like)"/>
    <property type="match status" value="1"/>
</dbReference>
<keyword evidence="5" id="KW-0067">ATP-binding</keyword>
<dbReference type="AlphaFoldDB" id="A0A397C4I2"/>
<dbReference type="GO" id="GO:0005524">
    <property type="term" value="F:ATP binding"/>
    <property type="evidence" value="ECO:0007669"/>
    <property type="project" value="UniProtKB-KW"/>
</dbReference>
<name>A0A397C4I2_APHAT</name>
<sequence length="200" mass="22220">MKTSAVFLSIVAVVAANKTKFDAAVLESIKKSSTVDVLVAYAYLLFLENPRGSSLYSLAKCKPGLLNGEVDCYGMTEEELYSIAALPEVHHILPPRDYSAFDSPKITPKPTTTAATPTHDHLVQKLLAQNPVRRLGNLKHGVGDIINHRWFSGYDWDGLLKHKLTPPIIPQLKNNMDSSNFERITDELKDVTPCAWDPDF</sequence>
<evidence type="ECO:0000313" key="9">
    <source>
        <dbReference type="Proteomes" id="UP000266239"/>
    </source>
</evidence>
<evidence type="ECO:0000256" key="5">
    <source>
        <dbReference type="ARBA" id="ARBA00022840"/>
    </source>
</evidence>
<dbReference type="PANTHER" id="PTHR24353">
    <property type="entry name" value="CYCLIC NUCLEOTIDE-DEPENDENT PROTEIN KINASE"/>
    <property type="match status" value="1"/>
</dbReference>
<keyword evidence="3" id="KW-0547">Nucleotide-binding</keyword>
<feature type="chain" id="PRO_5017266435" description="AGC-kinase C-terminal domain-containing protein" evidence="6">
    <location>
        <begin position="17"/>
        <end position="200"/>
    </location>
</feature>
<protein>
    <recommendedName>
        <fullName evidence="7">AGC-kinase C-terminal domain-containing protein</fullName>
    </recommendedName>
</protein>
<keyword evidence="4" id="KW-0418">Kinase</keyword>
<reference evidence="8 9" key="1">
    <citation type="submission" date="2018-08" db="EMBL/GenBank/DDBJ databases">
        <title>Aphanomyces genome sequencing and annotation.</title>
        <authorList>
            <person name="Minardi D."/>
            <person name="Oidtmann B."/>
            <person name="Van Der Giezen M."/>
            <person name="Studholme D.J."/>
        </authorList>
    </citation>
    <scope>NUCLEOTIDE SEQUENCE [LARGE SCALE GENOMIC DNA]</scope>
    <source>
        <strain evidence="8 9">Yx</strain>
    </source>
</reference>
<dbReference type="PROSITE" id="PS51285">
    <property type="entry name" value="AGC_KINASE_CTER"/>
    <property type="match status" value="1"/>
</dbReference>
<dbReference type="GO" id="GO:0004691">
    <property type="term" value="F:cAMP-dependent protein kinase activity"/>
    <property type="evidence" value="ECO:0007669"/>
    <property type="project" value="TreeGrafter"/>
</dbReference>
<evidence type="ECO:0000313" key="8">
    <source>
        <dbReference type="EMBL" id="RHY37291.1"/>
    </source>
</evidence>
<comment type="caution">
    <text evidence="8">The sequence shown here is derived from an EMBL/GenBank/DDBJ whole genome shotgun (WGS) entry which is preliminary data.</text>
</comment>
<evidence type="ECO:0000256" key="3">
    <source>
        <dbReference type="ARBA" id="ARBA00022741"/>
    </source>
</evidence>
<evidence type="ECO:0000256" key="2">
    <source>
        <dbReference type="ARBA" id="ARBA00022679"/>
    </source>
</evidence>
<evidence type="ECO:0000256" key="4">
    <source>
        <dbReference type="ARBA" id="ARBA00022777"/>
    </source>
</evidence>
<feature type="signal peptide" evidence="6">
    <location>
        <begin position="1"/>
        <end position="16"/>
    </location>
</feature>
<accession>A0A397C4I2</accession>
<dbReference type="Gene3D" id="3.30.200.20">
    <property type="entry name" value="Phosphorylase Kinase, domain 1"/>
    <property type="match status" value="1"/>
</dbReference>
<proteinExistence type="predicted"/>
<dbReference type="InterPro" id="IPR000961">
    <property type="entry name" value="AGC-kinase_C"/>
</dbReference>
<keyword evidence="1" id="KW-0723">Serine/threonine-protein kinase</keyword>
<keyword evidence="2" id="KW-0808">Transferase</keyword>
<evidence type="ECO:0000259" key="7">
    <source>
        <dbReference type="PROSITE" id="PS51285"/>
    </source>
</evidence>
<feature type="domain" description="AGC-kinase C-terminal" evidence="7">
    <location>
        <begin position="152"/>
        <end position="200"/>
    </location>
</feature>
<dbReference type="VEuPathDB" id="FungiDB:H257_13645"/>
<dbReference type="Gene3D" id="1.10.510.10">
    <property type="entry name" value="Transferase(Phosphotransferase) domain 1"/>
    <property type="match status" value="1"/>
</dbReference>
<keyword evidence="6" id="KW-0732">Signal</keyword>
<dbReference type="InterPro" id="IPR011009">
    <property type="entry name" value="Kinase-like_dom_sf"/>
</dbReference>
<evidence type="ECO:0000256" key="6">
    <source>
        <dbReference type="SAM" id="SignalP"/>
    </source>
</evidence>
<dbReference type="PANTHER" id="PTHR24353:SF37">
    <property type="entry name" value="CAMP-DEPENDENT PROTEIN KINASE CATALYTIC SUBUNIT PRKX"/>
    <property type="match status" value="1"/>
</dbReference>
<dbReference type="GO" id="GO:0005952">
    <property type="term" value="C:cAMP-dependent protein kinase complex"/>
    <property type="evidence" value="ECO:0007669"/>
    <property type="project" value="TreeGrafter"/>
</dbReference>
<dbReference type="EMBL" id="QUTA01000639">
    <property type="protein sequence ID" value="RHY37291.1"/>
    <property type="molecule type" value="Genomic_DNA"/>
</dbReference>
<evidence type="ECO:0000256" key="1">
    <source>
        <dbReference type="ARBA" id="ARBA00022527"/>
    </source>
</evidence>